<organism evidence="5 6">
    <name type="scientific">Lepidopterella palustris CBS 459.81</name>
    <dbReference type="NCBI Taxonomy" id="1314670"/>
    <lineage>
        <taxon>Eukaryota</taxon>
        <taxon>Fungi</taxon>
        <taxon>Dikarya</taxon>
        <taxon>Ascomycota</taxon>
        <taxon>Pezizomycotina</taxon>
        <taxon>Dothideomycetes</taxon>
        <taxon>Pleosporomycetidae</taxon>
        <taxon>Mytilinidiales</taxon>
        <taxon>Argynnaceae</taxon>
        <taxon>Lepidopterella</taxon>
    </lineage>
</organism>
<reference evidence="5 6" key="1">
    <citation type="journal article" date="2016" name="Nat. Commun.">
        <title>Ectomycorrhizal ecology is imprinted in the genome of the dominant symbiotic fungus Cenococcum geophilum.</title>
        <authorList>
            <consortium name="DOE Joint Genome Institute"/>
            <person name="Peter M."/>
            <person name="Kohler A."/>
            <person name="Ohm R.A."/>
            <person name="Kuo A."/>
            <person name="Krutzmann J."/>
            <person name="Morin E."/>
            <person name="Arend M."/>
            <person name="Barry K.W."/>
            <person name="Binder M."/>
            <person name="Choi C."/>
            <person name="Clum A."/>
            <person name="Copeland A."/>
            <person name="Grisel N."/>
            <person name="Haridas S."/>
            <person name="Kipfer T."/>
            <person name="LaButti K."/>
            <person name="Lindquist E."/>
            <person name="Lipzen A."/>
            <person name="Maire R."/>
            <person name="Meier B."/>
            <person name="Mihaltcheva S."/>
            <person name="Molinier V."/>
            <person name="Murat C."/>
            <person name="Poggeler S."/>
            <person name="Quandt C.A."/>
            <person name="Sperisen C."/>
            <person name="Tritt A."/>
            <person name="Tisserant E."/>
            <person name="Crous P.W."/>
            <person name="Henrissat B."/>
            <person name="Nehls U."/>
            <person name="Egli S."/>
            <person name="Spatafora J.W."/>
            <person name="Grigoriev I.V."/>
            <person name="Martin F.M."/>
        </authorList>
    </citation>
    <scope>NUCLEOTIDE SEQUENCE [LARGE SCALE GENOMIC DNA]</scope>
    <source>
        <strain evidence="5 6">CBS 459.81</strain>
    </source>
</reference>
<evidence type="ECO:0000256" key="3">
    <source>
        <dbReference type="SAM" id="SignalP"/>
    </source>
</evidence>
<evidence type="ECO:0000256" key="1">
    <source>
        <dbReference type="SAM" id="MobiDB-lite"/>
    </source>
</evidence>
<gene>
    <name evidence="5" type="ORF">K432DRAFT_381582</name>
</gene>
<dbReference type="AlphaFoldDB" id="A0A8E2EBV4"/>
<accession>A0A8E2EBV4</accession>
<evidence type="ECO:0000313" key="5">
    <source>
        <dbReference type="EMBL" id="OCK81145.1"/>
    </source>
</evidence>
<keyword evidence="3" id="KW-0732">Signal</keyword>
<dbReference type="OrthoDB" id="5361565at2759"/>
<feature type="domain" description="Peptidase A1" evidence="4">
    <location>
        <begin position="47"/>
        <end position="401"/>
    </location>
</feature>
<name>A0A8E2EBV4_9PEZI</name>
<evidence type="ECO:0000256" key="2">
    <source>
        <dbReference type="SAM" id="Phobius"/>
    </source>
</evidence>
<keyword evidence="2" id="KW-0812">Transmembrane</keyword>
<feature type="region of interest" description="Disordered" evidence="1">
    <location>
        <begin position="479"/>
        <end position="510"/>
    </location>
</feature>
<dbReference type="InterPro" id="IPR033121">
    <property type="entry name" value="PEPTIDASE_A1"/>
</dbReference>
<feature type="compositionally biased region" description="Basic and acidic residues" evidence="1">
    <location>
        <begin position="479"/>
        <end position="492"/>
    </location>
</feature>
<evidence type="ECO:0000259" key="4">
    <source>
        <dbReference type="PROSITE" id="PS51767"/>
    </source>
</evidence>
<keyword evidence="6" id="KW-1185">Reference proteome</keyword>
<dbReference type="EMBL" id="KV744932">
    <property type="protein sequence ID" value="OCK81145.1"/>
    <property type="molecule type" value="Genomic_DNA"/>
</dbReference>
<feature type="chain" id="PRO_5034261328" description="Peptidase A1 domain-containing protein" evidence="3">
    <location>
        <begin position="22"/>
        <end position="510"/>
    </location>
</feature>
<protein>
    <recommendedName>
        <fullName evidence="4">Peptidase A1 domain-containing protein</fullName>
    </recommendedName>
</protein>
<keyword evidence="2" id="KW-1133">Transmembrane helix</keyword>
<dbReference type="Gene3D" id="2.40.70.10">
    <property type="entry name" value="Acid Proteases"/>
    <property type="match status" value="2"/>
</dbReference>
<dbReference type="SUPFAM" id="SSF50630">
    <property type="entry name" value="Acid proteases"/>
    <property type="match status" value="1"/>
</dbReference>
<feature type="transmembrane region" description="Helical" evidence="2">
    <location>
        <begin position="445"/>
        <end position="469"/>
    </location>
</feature>
<dbReference type="PROSITE" id="PS51767">
    <property type="entry name" value="PEPTIDASE_A1"/>
    <property type="match status" value="1"/>
</dbReference>
<feature type="signal peptide" evidence="3">
    <location>
        <begin position="1"/>
        <end position="21"/>
    </location>
</feature>
<sequence length="510" mass="53657">MLFSAFVLPVVLLVSLVAVSASPNCSIPPLLLPVMNNTFSDGVGLNRGISLSIGTPGQLAGMRMTMNLNNTRLRNAADCNVLAPNNSAVVACRGSSSSTFDPDLSTSWMPVLEGDWNVSSIDFRPTGNGTTVIQGYDKAVLSANNTAGLLIPGFPFEVWSDASSPNKSALGLGADSSFLQSLAVLGYIPSKVLGLFYGSRSESRPYDGELVIGGYNNARISTGVSLTDFEIGGSGALSIACPLQVLIKDIVLGNSKGSFSVIETGSTIPACIDPLQAQFTFTSAMYARWESLTNHTFDAPGDGSGNYTMQTYPLSAEPLIGNLTITLSNGYTTVIPHYELLSHERGSDPEGKYAITNSSRLMAAVGTGLTDYGIDVPLLGGVYLSQNYLVVDYFKQKFSLAPAVIGAINGKSADIYKVCESSTSPATSSATPSPSSSPSKSKTNAGAITGGVVGGVVFLGLCVGLFFWLRKRDLHSPDVVITHEDPPTRDTSKISPRTPWQPGRLSSETI</sequence>
<dbReference type="Gene3D" id="1.20.5.510">
    <property type="entry name" value="Single helix bin"/>
    <property type="match status" value="1"/>
</dbReference>
<feature type="region of interest" description="Disordered" evidence="1">
    <location>
        <begin position="424"/>
        <end position="443"/>
    </location>
</feature>
<dbReference type="Proteomes" id="UP000250266">
    <property type="component" value="Unassembled WGS sequence"/>
</dbReference>
<proteinExistence type="predicted"/>
<keyword evidence="2" id="KW-0472">Membrane</keyword>
<dbReference type="InterPro" id="IPR021109">
    <property type="entry name" value="Peptidase_aspartic_dom_sf"/>
</dbReference>
<evidence type="ECO:0000313" key="6">
    <source>
        <dbReference type="Proteomes" id="UP000250266"/>
    </source>
</evidence>